<name>A0AAW0LJ50_QUESU</name>
<proteinExistence type="predicted"/>
<accession>A0AAW0LJ50</accession>
<evidence type="ECO:0000313" key="1">
    <source>
        <dbReference type="EMBL" id="KAK7850947.1"/>
    </source>
</evidence>
<evidence type="ECO:0000313" key="3">
    <source>
        <dbReference type="Proteomes" id="UP000237347"/>
    </source>
</evidence>
<keyword evidence="3" id="KW-1185">Reference proteome</keyword>
<protein>
    <submittedName>
        <fullName evidence="1">Uncharacterized protein</fullName>
    </submittedName>
</protein>
<reference evidence="1" key="3">
    <citation type="submission" date="2023-07" db="EMBL/GenBank/DDBJ databases">
        <title>An improved reference 1 genome and first organelle genomes of Quercus suber.</title>
        <authorList>
            <consortium name="Genosuber Consortium"/>
            <person name="Usie A."/>
            <person name="Serra O."/>
            <person name="Barros P."/>
        </authorList>
    </citation>
    <scope>NUCLEOTIDE SEQUENCE</scope>
    <source>
        <strain evidence="1">HL8</strain>
        <tissue evidence="1">Leaves</tissue>
    </source>
</reference>
<comment type="caution">
    <text evidence="1">The sequence shown here is derived from an EMBL/GenBank/DDBJ whole genome shotgun (WGS) entry which is preliminary data.</text>
</comment>
<reference evidence="1 3" key="2">
    <citation type="journal article" date="2018" name="Sci. Data">
        <title>The draft genome sequence of cork oak.</title>
        <authorList>
            <person name="Ramos A.M."/>
            <person name="Usie A."/>
            <person name="Barbosa P."/>
            <person name="Barros P.M."/>
            <person name="Capote T."/>
            <person name="Chaves I."/>
            <person name="Simoes F."/>
            <person name="Abreu I."/>
            <person name="Carrasquinho I."/>
            <person name="Faro C."/>
            <person name="Guimaraes J.B."/>
            <person name="Mendonca D."/>
            <person name="Nobrega F."/>
            <person name="Rodrigues L."/>
            <person name="Saibo N.J.M."/>
            <person name="Varela M.C."/>
            <person name="Egas C."/>
            <person name="Matos J."/>
            <person name="Miguel C.M."/>
            <person name="Oliveira M.M."/>
            <person name="Ricardo C.P."/>
            <person name="Goncalves S."/>
        </authorList>
    </citation>
    <scope>NUCLEOTIDE SEQUENCE [LARGE SCALE GENOMIC DNA]</scope>
    <source>
        <strain evidence="3">cv. HL8</strain>
        <strain evidence="1">HL8</strain>
    </source>
</reference>
<dbReference type="EMBL" id="PKMF04000093">
    <property type="protein sequence ID" value="KAK7850947.1"/>
    <property type="molecule type" value="Genomic_DNA"/>
</dbReference>
<organism evidence="1 3">
    <name type="scientific">Quercus suber</name>
    <name type="common">Cork oak</name>
    <dbReference type="NCBI Taxonomy" id="58331"/>
    <lineage>
        <taxon>Eukaryota</taxon>
        <taxon>Viridiplantae</taxon>
        <taxon>Streptophyta</taxon>
        <taxon>Embryophyta</taxon>
        <taxon>Tracheophyta</taxon>
        <taxon>Spermatophyta</taxon>
        <taxon>Magnoliopsida</taxon>
        <taxon>eudicotyledons</taxon>
        <taxon>Gunneridae</taxon>
        <taxon>Pentapetalae</taxon>
        <taxon>rosids</taxon>
        <taxon>fabids</taxon>
        <taxon>Fagales</taxon>
        <taxon>Fagaceae</taxon>
        <taxon>Quercus</taxon>
    </lineage>
</organism>
<dbReference type="AlphaFoldDB" id="A0AAW0LJ50"/>
<reference evidence="1" key="1">
    <citation type="submission" date="2017-12" db="EMBL/GenBank/DDBJ databases">
        <authorList>
            <person name="Barbosa P."/>
            <person name="Usie A."/>
            <person name="Ramos A.M."/>
        </authorList>
    </citation>
    <scope>NUCLEOTIDE SEQUENCE</scope>
    <source>
        <strain evidence="1">HL8</strain>
        <tissue evidence="1">Leaves</tissue>
    </source>
</reference>
<sequence>MKQTSPNPNYQKAIVSKVGWAIDMARKAGSNRRNDNETDPLKLCSGPLGELGLWVMSLGNAFTRKYDEHSALLHQDQYFFN</sequence>
<dbReference type="Proteomes" id="UP000237347">
    <property type="component" value="Unassembled WGS sequence"/>
</dbReference>
<evidence type="ECO:0000313" key="2">
    <source>
        <dbReference type="EMBL" id="KAK7850948.1"/>
    </source>
</evidence>
<gene>
    <name evidence="2" type="ORF">CFP56_043350</name>
    <name evidence="1" type="ORF">CFP56_043353</name>
</gene>
<dbReference type="EMBL" id="PKMF04000093">
    <property type="protein sequence ID" value="KAK7850948.1"/>
    <property type="molecule type" value="Genomic_DNA"/>
</dbReference>